<reference evidence="17 18" key="1">
    <citation type="submission" date="2019-06" db="EMBL/GenBank/DDBJ databases">
        <authorList>
            <person name="Jiang L."/>
        </authorList>
    </citation>
    <scope>NUCLEOTIDE SEQUENCE [LARGE SCALE GENOMIC DNA]</scope>
    <source>
        <strain evidence="17 18">YIM 48858</strain>
    </source>
</reference>
<dbReference type="InterPro" id="IPR036890">
    <property type="entry name" value="HATPase_C_sf"/>
</dbReference>
<dbReference type="InterPro" id="IPR004358">
    <property type="entry name" value="Sig_transdc_His_kin-like_C"/>
</dbReference>
<proteinExistence type="predicted"/>
<keyword evidence="5" id="KW-0597">Phosphoprotein</keyword>
<evidence type="ECO:0000313" key="17">
    <source>
        <dbReference type="EMBL" id="TNC60898.1"/>
    </source>
</evidence>
<evidence type="ECO:0000256" key="6">
    <source>
        <dbReference type="ARBA" id="ARBA00022679"/>
    </source>
</evidence>
<dbReference type="PANTHER" id="PTHR45528">
    <property type="entry name" value="SENSOR HISTIDINE KINASE CPXA"/>
    <property type="match status" value="1"/>
</dbReference>
<keyword evidence="8" id="KW-0547">Nucleotide-binding</keyword>
<dbReference type="SUPFAM" id="SSF47384">
    <property type="entry name" value="Homodimeric domain of signal transducing histidine kinase"/>
    <property type="match status" value="1"/>
</dbReference>
<evidence type="ECO:0000256" key="14">
    <source>
        <dbReference type="SAM" id="Phobius"/>
    </source>
</evidence>
<dbReference type="PROSITE" id="PS50885">
    <property type="entry name" value="HAMP"/>
    <property type="match status" value="1"/>
</dbReference>
<keyword evidence="18" id="KW-1185">Reference proteome</keyword>
<feature type="transmembrane region" description="Helical" evidence="14">
    <location>
        <begin position="32"/>
        <end position="54"/>
    </location>
</feature>
<evidence type="ECO:0000256" key="8">
    <source>
        <dbReference type="ARBA" id="ARBA00022741"/>
    </source>
</evidence>
<evidence type="ECO:0000259" key="16">
    <source>
        <dbReference type="PROSITE" id="PS50885"/>
    </source>
</evidence>
<evidence type="ECO:0000256" key="2">
    <source>
        <dbReference type="ARBA" id="ARBA00004651"/>
    </source>
</evidence>
<dbReference type="InterPro" id="IPR036097">
    <property type="entry name" value="HisK_dim/P_sf"/>
</dbReference>
<keyword evidence="10" id="KW-0067">ATP-binding</keyword>
<keyword evidence="4" id="KW-1003">Cell membrane</keyword>
<feature type="domain" description="HAMP" evidence="16">
    <location>
        <begin position="241"/>
        <end position="293"/>
    </location>
</feature>
<dbReference type="Gene3D" id="1.10.287.130">
    <property type="match status" value="1"/>
</dbReference>
<dbReference type="EC" id="2.7.13.3" evidence="3"/>
<dbReference type="Pfam" id="PF02518">
    <property type="entry name" value="HATPase_c"/>
    <property type="match status" value="1"/>
</dbReference>
<dbReference type="InterPro" id="IPR003660">
    <property type="entry name" value="HAMP_dom"/>
</dbReference>
<comment type="caution">
    <text evidence="17">The sequence shown here is derived from an EMBL/GenBank/DDBJ whole genome shotgun (WGS) entry which is preliminary data.</text>
</comment>
<evidence type="ECO:0000256" key="9">
    <source>
        <dbReference type="ARBA" id="ARBA00022777"/>
    </source>
</evidence>
<keyword evidence="11 14" id="KW-1133">Transmembrane helix</keyword>
<gene>
    <name evidence="17" type="ORF">FHG71_21680</name>
</gene>
<evidence type="ECO:0000256" key="13">
    <source>
        <dbReference type="ARBA" id="ARBA00023136"/>
    </source>
</evidence>
<evidence type="ECO:0000256" key="3">
    <source>
        <dbReference type="ARBA" id="ARBA00012438"/>
    </source>
</evidence>
<dbReference type="Gene3D" id="3.30.565.10">
    <property type="entry name" value="Histidine kinase-like ATPase, C-terminal domain"/>
    <property type="match status" value="1"/>
</dbReference>
<evidence type="ECO:0000256" key="1">
    <source>
        <dbReference type="ARBA" id="ARBA00000085"/>
    </source>
</evidence>
<dbReference type="PANTHER" id="PTHR45528:SF1">
    <property type="entry name" value="SENSOR HISTIDINE KINASE CPXA"/>
    <property type="match status" value="1"/>
</dbReference>
<sequence>MQQDVSSRWTGAGWSSLLSREFRRRLSIRAKITLHQVVVALTLLASGVATWFGVERIDYYFDRNRLAQEQLETVLRLSSHLNRYSENVAELLLLGRTELDDFLAARQSVEEVLDELSQLTDQEVDFVRSEEERAEEAGEQERIRHVRSLFEEIDLATQRLLFLRDQGQQERAVALFRDAIEEGFSAELDGEIAAALADEEAELRQLQMRTNRLEGQIIAFVLSVILGAILVSALAGARLAGALTRPIQDLIAATRAIGSGDLGHRIGDSHPEEFAALARQFNRTAGQLEAQQREVRDRQAGLEGIISQRTAELEEANERLQRLDRMRVLFLADISHELRTPLTVLRGEAEVALRGTRTIEEHRETLGRVVQLAQQMGRLVEDLLFLGRAEVGAVRFEMQPLVLQEVIEIALADAEILAEERGLGLDARLPETILRVEGDAGRLTQAVLIVLDNAVKYSSPGGRIDIELDRSGPEARLRVGNRGPGIPKADLPFVFNRFYRGRTERGVTEGSGLGLPIAKWIVDAHGGAIDIASAEERTVVTFRLPLAP</sequence>
<dbReference type="Gene3D" id="6.10.340.10">
    <property type="match status" value="1"/>
</dbReference>
<comment type="subcellular location">
    <subcellularLocation>
        <location evidence="2">Cell membrane</location>
        <topology evidence="2">Multi-pass membrane protein</topology>
    </subcellularLocation>
</comment>
<name>A0A5C4N3P9_9RHOB</name>
<evidence type="ECO:0000256" key="10">
    <source>
        <dbReference type="ARBA" id="ARBA00022840"/>
    </source>
</evidence>
<keyword evidence="7 14" id="KW-0812">Transmembrane</keyword>
<dbReference type="GO" id="GO:0000155">
    <property type="term" value="F:phosphorelay sensor kinase activity"/>
    <property type="evidence" value="ECO:0007669"/>
    <property type="project" value="InterPro"/>
</dbReference>
<dbReference type="CDD" id="cd00082">
    <property type="entry name" value="HisKA"/>
    <property type="match status" value="1"/>
</dbReference>
<evidence type="ECO:0000256" key="11">
    <source>
        <dbReference type="ARBA" id="ARBA00022989"/>
    </source>
</evidence>
<evidence type="ECO:0000256" key="7">
    <source>
        <dbReference type="ARBA" id="ARBA00022692"/>
    </source>
</evidence>
<dbReference type="AlphaFoldDB" id="A0A5C4N3P9"/>
<evidence type="ECO:0000256" key="4">
    <source>
        <dbReference type="ARBA" id="ARBA00022475"/>
    </source>
</evidence>
<dbReference type="InterPro" id="IPR005467">
    <property type="entry name" value="His_kinase_dom"/>
</dbReference>
<dbReference type="GO" id="GO:0005886">
    <property type="term" value="C:plasma membrane"/>
    <property type="evidence" value="ECO:0007669"/>
    <property type="project" value="UniProtKB-SubCell"/>
</dbReference>
<dbReference type="SMART" id="SM00304">
    <property type="entry name" value="HAMP"/>
    <property type="match status" value="1"/>
</dbReference>
<dbReference type="GO" id="GO:0005524">
    <property type="term" value="F:ATP binding"/>
    <property type="evidence" value="ECO:0007669"/>
    <property type="project" value="UniProtKB-KW"/>
</dbReference>
<dbReference type="CDD" id="cd06225">
    <property type="entry name" value="HAMP"/>
    <property type="match status" value="1"/>
</dbReference>
<dbReference type="PROSITE" id="PS50109">
    <property type="entry name" value="HIS_KIN"/>
    <property type="match status" value="1"/>
</dbReference>
<dbReference type="RefSeq" id="WP_139083781.1">
    <property type="nucleotide sequence ID" value="NZ_VDFV01000074.1"/>
</dbReference>
<dbReference type="SUPFAM" id="SSF55874">
    <property type="entry name" value="ATPase domain of HSP90 chaperone/DNA topoisomerase II/histidine kinase"/>
    <property type="match status" value="1"/>
</dbReference>
<feature type="domain" description="Histidine kinase" evidence="15">
    <location>
        <begin position="333"/>
        <end position="548"/>
    </location>
</feature>
<dbReference type="InterPro" id="IPR050398">
    <property type="entry name" value="HssS/ArlS-like"/>
</dbReference>
<evidence type="ECO:0000259" key="15">
    <source>
        <dbReference type="PROSITE" id="PS50109"/>
    </source>
</evidence>
<dbReference type="InterPro" id="IPR003594">
    <property type="entry name" value="HATPase_dom"/>
</dbReference>
<dbReference type="SUPFAM" id="SSF158472">
    <property type="entry name" value="HAMP domain-like"/>
    <property type="match status" value="1"/>
</dbReference>
<organism evidence="17 18">
    <name type="scientific">Rubellimicrobium roseum</name>
    <dbReference type="NCBI Taxonomy" id="687525"/>
    <lineage>
        <taxon>Bacteria</taxon>
        <taxon>Pseudomonadati</taxon>
        <taxon>Pseudomonadota</taxon>
        <taxon>Alphaproteobacteria</taxon>
        <taxon>Rhodobacterales</taxon>
        <taxon>Roseobacteraceae</taxon>
        <taxon>Rubellimicrobium</taxon>
    </lineage>
</organism>
<dbReference type="EMBL" id="VDFV01000074">
    <property type="protein sequence ID" value="TNC60898.1"/>
    <property type="molecule type" value="Genomic_DNA"/>
</dbReference>
<dbReference type="SMART" id="SM00388">
    <property type="entry name" value="HisKA"/>
    <property type="match status" value="1"/>
</dbReference>
<dbReference type="Proteomes" id="UP000305709">
    <property type="component" value="Unassembled WGS sequence"/>
</dbReference>
<protein>
    <recommendedName>
        <fullName evidence="3">histidine kinase</fullName>
        <ecNumber evidence="3">2.7.13.3</ecNumber>
    </recommendedName>
</protein>
<dbReference type="PRINTS" id="PR00344">
    <property type="entry name" value="BCTRLSENSOR"/>
</dbReference>
<keyword evidence="9" id="KW-0418">Kinase</keyword>
<dbReference type="FunFam" id="1.10.287.130:FF:000001">
    <property type="entry name" value="Two-component sensor histidine kinase"/>
    <property type="match status" value="1"/>
</dbReference>
<dbReference type="OrthoDB" id="9809766at2"/>
<feature type="transmembrane region" description="Helical" evidence="14">
    <location>
        <begin position="217"/>
        <end position="237"/>
    </location>
</feature>
<dbReference type="InterPro" id="IPR003661">
    <property type="entry name" value="HisK_dim/P_dom"/>
</dbReference>
<dbReference type="CDD" id="cd00075">
    <property type="entry name" value="HATPase"/>
    <property type="match status" value="1"/>
</dbReference>
<evidence type="ECO:0000313" key="18">
    <source>
        <dbReference type="Proteomes" id="UP000305709"/>
    </source>
</evidence>
<keyword evidence="12" id="KW-0902">Two-component regulatory system</keyword>
<comment type="catalytic activity">
    <reaction evidence="1">
        <text>ATP + protein L-histidine = ADP + protein N-phospho-L-histidine.</text>
        <dbReference type="EC" id="2.7.13.3"/>
    </reaction>
</comment>
<accession>A0A5C4N3P9</accession>
<evidence type="ECO:0000256" key="12">
    <source>
        <dbReference type="ARBA" id="ARBA00023012"/>
    </source>
</evidence>
<keyword evidence="6" id="KW-0808">Transferase</keyword>
<dbReference type="SMART" id="SM00387">
    <property type="entry name" value="HATPase_c"/>
    <property type="match status" value="1"/>
</dbReference>
<evidence type="ECO:0000256" key="5">
    <source>
        <dbReference type="ARBA" id="ARBA00022553"/>
    </source>
</evidence>
<keyword evidence="13 14" id="KW-0472">Membrane</keyword>
<dbReference type="Pfam" id="PF00512">
    <property type="entry name" value="HisKA"/>
    <property type="match status" value="1"/>
</dbReference>
<dbReference type="Pfam" id="PF00672">
    <property type="entry name" value="HAMP"/>
    <property type="match status" value="1"/>
</dbReference>